<name>A0A2G8SGL9_9APHY</name>
<dbReference type="Gene3D" id="2.130.10.80">
    <property type="entry name" value="Galactose oxidase/kelch, beta-propeller"/>
    <property type="match status" value="1"/>
</dbReference>
<evidence type="ECO:0000259" key="1">
    <source>
        <dbReference type="Pfam" id="PF07250"/>
    </source>
</evidence>
<dbReference type="Gene3D" id="2.60.40.10">
    <property type="entry name" value="Immunoglobulins"/>
    <property type="match status" value="1"/>
</dbReference>
<dbReference type="PANTHER" id="PTHR32208">
    <property type="entry name" value="SECRETED PROTEIN-RELATED"/>
    <property type="match status" value="1"/>
</dbReference>
<dbReference type="STRING" id="1077348.A0A2G8SGL9"/>
<dbReference type="SUPFAM" id="SSF81296">
    <property type="entry name" value="E set domains"/>
    <property type="match status" value="1"/>
</dbReference>
<comment type="caution">
    <text evidence="3">The sequence shown here is derived from an EMBL/GenBank/DDBJ whole genome shotgun (WGS) entry which is preliminary data.</text>
</comment>
<dbReference type="AlphaFoldDB" id="A0A2G8SGL9"/>
<feature type="domain" description="Galactose oxidase-like Early set" evidence="2">
    <location>
        <begin position="232"/>
        <end position="333"/>
    </location>
</feature>
<dbReference type="Pfam" id="PF07250">
    <property type="entry name" value="Glyoxal_oxid_N"/>
    <property type="match status" value="1"/>
</dbReference>
<dbReference type="PANTHER" id="PTHR32208:SF21">
    <property type="entry name" value="LOW QUALITY PROTEIN: ALDEHYDE OXIDASE GLOX-LIKE"/>
    <property type="match status" value="1"/>
</dbReference>
<dbReference type="InterPro" id="IPR014756">
    <property type="entry name" value="Ig_E-set"/>
</dbReference>
<dbReference type="OrthoDB" id="2019572at2759"/>
<sequence>MIVGGAQTDVKFYNIDPALSFEFFPPKESKPRPLNGTLTSKFSLVDFYDIEADTETILPEIPNGTRVSNPRGRLRDPPPFSRCPTSFLKCSSVEAGIAQGWVVEHMLEPRVMPERVHLSNGQILIASGAGTGFAATCQVGDLIGDLDADHAVRTPSLYTPAAPLGRRFSNVGLPTLDVAPVYHLTPITLLPQGNFLVADSNPNSNFTADPSLKFPSELRVETLDPSLMFVDRPRILATPAKIHSTPGSPVTVPISLPPALSLPGARVQASLMDLGFSSHAFHSSARLVFMDATISADRRSLTFLTPPNGRVYLPGPATIVLTIDDVTSEGVWVIMGSGNSPPTLE</sequence>
<dbReference type="InterPro" id="IPR013783">
    <property type="entry name" value="Ig-like_fold"/>
</dbReference>
<proteinExistence type="predicted"/>
<reference evidence="3 4" key="1">
    <citation type="journal article" date="2015" name="Sci. Rep.">
        <title>Chromosome-level genome map provides insights into diverse defense mechanisms in the medicinal fungus Ganoderma sinense.</title>
        <authorList>
            <person name="Zhu Y."/>
            <person name="Xu J."/>
            <person name="Sun C."/>
            <person name="Zhou S."/>
            <person name="Xu H."/>
            <person name="Nelson D.R."/>
            <person name="Qian J."/>
            <person name="Song J."/>
            <person name="Luo H."/>
            <person name="Xiang L."/>
            <person name="Li Y."/>
            <person name="Xu Z."/>
            <person name="Ji A."/>
            <person name="Wang L."/>
            <person name="Lu S."/>
            <person name="Hayward A."/>
            <person name="Sun W."/>
            <person name="Li X."/>
            <person name="Schwartz D.C."/>
            <person name="Wang Y."/>
            <person name="Chen S."/>
        </authorList>
    </citation>
    <scope>NUCLEOTIDE SEQUENCE [LARGE SCALE GENOMIC DNA]</scope>
    <source>
        <strain evidence="3 4">ZZ0214-1</strain>
    </source>
</reference>
<protein>
    <submittedName>
        <fullName evidence="3">Uncharacterized protein</fullName>
    </submittedName>
</protein>
<dbReference type="EMBL" id="AYKW01000009">
    <property type="protein sequence ID" value="PIL32903.1"/>
    <property type="molecule type" value="Genomic_DNA"/>
</dbReference>
<evidence type="ECO:0000313" key="4">
    <source>
        <dbReference type="Proteomes" id="UP000230002"/>
    </source>
</evidence>
<feature type="domain" description="Glyoxal oxidase N-terminal" evidence="1">
    <location>
        <begin position="98"/>
        <end position="225"/>
    </location>
</feature>
<organism evidence="3 4">
    <name type="scientific">Ganoderma sinense ZZ0214-1</name>
    <dbReference type="NCBI Taxonomy" id="1077348"/>
    <lineage>
        <taxon>Eukaryota</taxon>
        <taxon>Fungi</taxon>
        <taxon>Dikarya</taxon>
        <taxon>Basidiomycota</taxon>
        <taxon>Agaricomycotina</taxon>
        <taxon>Agaricomycetes</taxon>
        <taxon>Polyporales</taxon>
        <taxon>Polyporaceae</taxon>
        <taxon>Ganoderma</taxon>
    </lineage>
</organism>
<accession>A0A2G8SGL9</accession>
<evidence type="ECO:0000259" key="2">
    <source>
        <dbReference type="Pfam" id="PF09118"/>
    </source>
</evidence>
<evidence type="ECO:0000313" key="3">
    <source>
        <dbReference type="EMBL" id="PIL32903.1"/>
    </source>
</evidence>
<dbReference type="Pfam" id="PF09118">
    <property type="entry name" value="GO-like_E_set"/>
    <property type="match status" value="1"/>
</dbReference>
<dbReference type="InterPro" id="IPR037293">
    <property type="entry name" value="Gal_Oxidase_central_sf"/>
</dbReference>
<gene>
    <name evidence="3" type="ORF">GSI_05021</name>
</gene>
<dbReference type="InterPro" id="IPR009880">
    <property type="entry name" value="Glyoxal_oxidase_N"/>
</dbReference>
<dbReference type="CDD" id="cd02851">
    <property type="entry name" value="E_set_GO_C"/>
    <property type="match status" value="1"/>
</dbReference>
<dbReference type="InterPro" id="IPR015202">
    <property type="entry name" value="GO-like_E_set"/>
</dbReference>
<keyword evidence="4" id="KW-1185">Reference proteome</keyword>
<dbReference type="Proteomes" id="UP000230002">
    <property type="component" value="Unassembled WGS sequence"/>
</dbReference>